<dbReference type="EMBL" id="DPIY01000012">
    <property type="protein sequence ID" value="HCT59204.1"/>
    <property type="molecule type" value="Genomic_DNA"/>
</dbReference>
<evidence type="ECO:0000313" key="1">
    <source>
        <dbReference type="EMBL" id="HCT59204.1"/>
    </source>
</evidence>
<dbReference type="AlphaFoldDB" id="A0A3D4VEG2"/>
<dbReference type="Proteomes" id="UP000264071">
    <property type="component" value="Unassembled WGS sequence"/>
</dbReference>
<sequence>MEQGFLLDRGHANASQEQEWVQGEVERSIWVGIKTKGREKLPVRTFRCPRCGYLESYANETA</sequence>
<name>A0A3D4VEG2_9BACT</name>
<reference evidence="1 2" key="1">
    <citation type="journal article" date="2018" name="Nat. Biotechnol.">
        <title>A standardized bacterial taxonomy based on genome phylogeny substantially revises the tree of life.</title>
        <authorList>
            <person name="Parks D.H."/>
            <person name="Chuvochina M."/>
            <person name="Waite D.W."/>
            <person name="Rinke C."/>
            <person name="Skarshewski A."/>
            <person name="Chaumeil P.A."/>
            <person name="Hugenholtz P."/>
        </authorList>
    </citation>
    <scope>NUCLEOTIDE SEQUENCE [LARGE SCALE GENOMIC DNA]</scope>
    <source>
        <strain evidence="1">UBA8844</strain>
    </source>
</reference>
<proteinExistence type="predicted"/>
<protein>
    <submittedName>
        <fullName evidence="1">Uncharacterized protein</fullName>
    </submittedName>
</protein>
<comment type="caution">
    <text evidence="1">The sequence shown here is derived from an EMBL/GenBank/DDBJ whole genome shotgun (WGS) entry which is preliminary data.</text>
</comment>
<gene>
    <name evidence="1" type="ORF">DGD08_18540</name>
</gene>
<evidence type="ECO:0000313" key="2">
    <source>
        <dbReference type="Proteomes" id="UP000264071"/>
    </source>
</evidence>
<accession>A0A3D4VEG2</accession>
<organism evidence="1 2">
    <name type="scientific">Gemmatimonas aurantiaca</name>
    <dbReference type="NCBI Taxonomy" id="173480"/>
    <lineage>
        <taxon>Bacteria</taxon>
        <taxon>Pseudomonadati</taxon>
        <taxon>Gemmatimonadota</taxon>
        <taxon>Gemmatimonadia</taxon>
        <taxon>Gemmatimonadales</taxon>
        <taxon>Gemmatimonadaceae</taxon>
        <taxon>Gemmatimonas</taxon>
    </lineage>
</organism>
<dbReference type="OMA" id="VERSIWV"/>